<dbReference type="OrthoDB" id="3265863at2759"/>
<evidence type="ECO:0000256" key="1">
    <source>
        <dbReference type="SAM" id="Phobius"/>
    </source>
</evidence>
<dbReference type="Proteomes" id="UP000030671">
    <property type="component" value="Unassembled WGS sequence"/>
</dbReference>
<keyword evidence="1" id="KW-1133">Transmembrane helix</keyword>
<dbReference type="EMBL" id="KI925461">
    <property type="protein sequence ID" value="ETW78662.1"/>
    <property type="molecule type" value="Genomic_DNA"/>
</dbReference>
<keyword evidence="1" id="KW-0472">Membrane</keyword>
<reference evidence="3 4" key="1">
    <citation type="journal article" date="2012" name="New Phytol.">
        <title>Insight into trade-off between wood decay and parasitism from the genome of a fungal forest pathogen.</title>
        <authorList>
            <person name="Olson A."/>
            <person name="Aerts A."/>
            <person name="Asiegbu F."/>
            <person name="Belbahri L."/>
            <person name="Bouzid O."/>
            <person name="Broberg A."/>
            <person name="Canback B."/>
            <person name="Coutinho P.M."/>
            <person name="Cullen D."/>
            <person name="Dalman K."/>
            <person name="Deflorio G."/>
            <person name="van Diepen L.T."/>
            <person name="Dunand C."/>
            <person name="Duplessis S."/>
            <person name="Durling M."/>
            <person name="Gonthier P."/>
            <person name="Grimwood J."/>
            <person name="Fossdal C.G."/>
            <person name="Hansson D."/>
            <person name="Henrissat B."/>
            <person name="Hietala A."/>
            <person name="Himmelstrand K."/>
            <person name="Hoffmeister D."/>
            <person name="Hogberg N."/>
            <person name="James T.Y."/>
            <person name="Karlsson M."/>
            <person name="Kohler A."/>
            <person name="Kues U."/>
            <person name="Lee Y.H."/>
            <person name="Lin Y.C."/>
            <person name="Lind M."/>
            <person name="Lindquist E."/>
            <person name="Lombard V."/>
            <person name="Lucas S."/>
            <person name="Lunden K."/>
            <person name="Morin E."/>
            <person name="Murat C."/>
            <person name="Park J."/>
            <person name="Raffaello T."/>
            <person name="Rouze P."/>
            <person name="Salamov A."/>
            <person name="Schmutz J."/>
            <person name="Solheim H."/>
            <person name="Stahlberg J."/>
            <person name="Velez H."/>
            <person name="de Vries R.P."/>
            <person name="Wiebenga A."/>
            <person name="Woodward S."/>
            <person name="Yakovlev I."/>
            <person name="Garbelotto M."/>
            <person name="Martin F."/>
            <person name="Grigoriev I.V."/>
            <person name="Stenlid J."/>
        </authorList>
    </citation>
    <scope>NUCLEOTIDE SEQUENCE [LARGE SCALE GENOMIC DNA]</scope>
    <source>
        <strain evidence="3 4">TC 32-1</strain>
    </source>
</reference>
<evidence type="ECO:0000313" key="3">
    <source>
        <dbReference type="EMBL" id="ETW78662.1"/>
    </source>
</evidence>
<accession>W4JYL5</accession>
<dbReference type="GeneID" id="20671016"/>
<dbReference type="AlphaFoldDB" id="W4JYL5"/>
<dbReference type="HOGENOM" id="CLU_1865383_0_0_1"/>
<feature type="signal peptide" evidence="2">
    <location>
        <begin position="1"/>
        <end position="15"/>
    </location>
</feature>
<keyword evidence="2" id="KW-0732">Signal</keyword>
<feature type="chain" id="PRO_5012271867" evidence="2">
    <location>
        <begin position="16"/>
        <end position="137"/>
    </location>
</feature>
<keyword evidence="4" id="KW-1185">Reference proteome</keyword>
<proteinExistence type="predicted"/>
<dbReference type="InParanoid" id="W4JYL5"/>
<gene>
    <name evidence="3" type="ORF">HETIRDRAFT_324057</name>
</gene>
<evidence type="ECO:0000313" key="4">
    <source>
        <dbReference type="Proteomes" id="UP000030671"/>
    </source>
</evidence>
<sequence length="137" mass="15242">MFFLLFSCLLRPSDDLVSCCCSSAKNTRCNFTLRPSPPVPARPLVYSATLLLCFPLSLLPPLLPRSARSSRSASLSVCIYSIRPFRRVRFPLSSPGRASCFVLILPALVWLCVPALALLCHYSVIYTIMRSCASRRL</sequence>
<feature type="transmembrane region" description="Helical" evidence="1">
    <location>
        <begin position="100"/>
        <end position="124"/>
    </location>
</feature>
<keyword evidence="1" id="KW-0812">Transmembrane</keyword>
<protein>
    <submittedName>
        <fullName evidence="3">Uncharacterized protein</fullName>
    </submittedName>
</protein>
<organism evidence="3 4">
    <name type="scientific">Heterobasidion irregulare (strain TC 32-1)</name>
    <dbReference type="NCBI Taxonomy" id="747525"/>
    <lineage>
        <taxon>Eukaryota</taxon>
        <taxon>Fungi</taxon>
        <taxon>Dikarya</taxon>
        <taxon>Basidiomycota</taxon>
        <taxon>Agaricomycotina</taxon>
        <taxon>Agaricomycetes</taxon>
        <taxon>Russulales</taxon>
        <taxon>Bondarzewiaceae</taxon>
        <taxon>Heterobasidion</taxon>
        <taxon>Heterobasidion annosum species complex</taxon>
    </lineage>
</organism>
<dbReference type="RefSeq" id="XP_009548980.1">
    <property type="nucleotide sequence ID" value="XM_009550685.1"/>
</dbReference>
<evidence type="ECO:0000256" key="2">
    <source>
        <dbReference type="SAM" id="SignalP"/>
    </source>
</evidence>
<dbReference type="KEGG" id="hir:HETIRDRAFT_324057"/>
<name>W4JYL5_HETIT</name>